<evidence type="ECO:0000313" key="8">
    <source>
        <dbReference type="Proteomes" id="UP000714380"/>
    </source>
</evidence>
<keyword evidence="2" id="KW-0285">Flavoprotein</keyword>
<evidence type="ECO:0000256" key="4">
    <source>
        <dbReference type="ARBA" id="ARBA00023002"/>
    </source>
</evidence>
<evidence type="ECO:0000259" key="6">
    <source>
        <dbReference type="Pfam" id="PF07992"/>
    </source>
</evidence>
<dbReference type="RefSeq" id="WP_225675954.1">
    <property type="nucleotide sequence ID" value="NZ_JAEDAH010000090.1"/>
</dbReference>
<evidence type="ECO:0000313" key="7">
    <source>
        <dbReference type="EMBL" id="MCA6064712.1"/>
    </source>
</evidence>
<comment type="caution">
    <text evidence="7">The sequence shown here is derived from an EMBL/GenBank/DDBJ whole genome shotgun (WGS) entry which is preliminary data.</text>
</comment>
<dbReference type="InterPro" id="IPR045024">
    <property type="entry name" value="NDH-2"/>
</dbReference>
<accession>A0ABS7ZU71</accession>
<protein>
    <submittedName>
        <fullName evidence="7">NAD(P)/FAD-dependent oxidoreductase</fullName>
    </submittedName>
</protein>
<evidence type="ECO:0000256" key="2">
    <source>
        <dbReference type="ARBA" id="ARBA00022630"/>
    </source>
</evidence>
<organism evidence="7 8">
    <name type="scientific">Thalassolituus marinus</name>
    <dbReference type="NCBI Taxonomy" id="671053"/>
    <lineage>
        <taxon>Bacteria</taxon>
        <taxon>Pseudomonadati</taxon>
        <taxon>Pseudomonadota</taxon>
        <taxon>Gammaproteobacteria</taxon>
        <taxon>Oceanospirillales</taxon>
        <taxon>Oceanospirillaceae</taxon>
        <taxon>Thalassolituus</taxon>
    </lineage>
</organism>
<dbReference type="PANTHER" id="PTHR43706">
    <property type="entry name" value="NADH DEHYDROGENASE"/>
    <property type="match status" value="1"/>
</dbReference>
<feature type="domain" description="FAD/NAD(P)-binding" evidence="6">
    <location>
        <begin position="3"/>
        <end position="333"/>
    </location>
</feature>
<dbReference type="EMBL" id="JAEDAH010000090">
    <property type="protein sequence ID" value="MCA6064712.1"/>
    <property type="molecule type" value="Genomic_DNA"/>
</dbReference>
<keyword evidence="5" id="KW-0520">NAD</keyword>
<dbReference type="Gene3D" id="3.50.50.100">
    <property type="match status" value="1"/>
</dbReference>
<dbReference type="SUPFAM" id="SSF51905">
    <property type="entry name" value="FAD/NAD(P)-binding domain"/>
    <property type="match status" value="1"/>
</dbReference>
<sequence>MERIVIVGGGAGGLELATQLGRVLGRRKKAQVELIDANPTHLWKPLLHEVATGALDSGIDELNYRAHGKVHGFSFQLGRMSGLDRASKEIILSPMTDEQGDIIVPERRVGYDTLVLAIGSVTNDFGTKGAKDNCFFLDSRRQAERFHQTLLNEFLRANSKEGDEPQDLEIAIVGAGATGVELSAELYNTAEELVSYGLNKLTPANLKVSLVEAGPRILPALPERISAAATHELEKLGVSVLTQTLITEATAEGFHTKDGRVIPARLMVWAAGVKAPDFMANLGLETNRANQLMVNASLQTEDENIFALGDCCCVLDKDGKPVPPRAQAAHQQASHLFKALKARHQGRSLPEFVYRDKGSLVSLSRYSTVGSLMGNLSKGSMMIEGRLARIVYVSLYRLHQIALHGYWHTLLLTLVGHINKVIRPRLKLH</sequence>
<dbReference type="Pfam" id="PF07992">
    <property type="entry name" value="Pyr_redox_2"/>
    <property type="match status" value="1"/>
</dbReference>
<comment type="similarity">
    <text evidence="1">Belongs to the NADH dehydrogenase family.</text>
</comment>
<gene>
    <name evidence="7" type="ORF">I9W95_13945</name>
</gene>
<dbReference type="PRINTS" id="PR00368">
    <property type="entry name" value="FADPNR"/>
</dbReference>
<keyword evidence="8" id="KW-1185">Reference proteome</keyword>
<dbReference type="PRINTS" id="PR00411">
    <property type="entry name" value="PNDRDTASEI"/>
</dbReference>
<dbReference type="InterPro" id="IPR023753">
    <property type="entry name" value="FAD/NAD-binding_dom"/>
</dbReference>
<evidence type="ECO:0000256" key="5">
    <source>
        <dbReference type="ARBA" id="ARBA00023027"/>
    </source>
</evidence>
<evidence type="ECO:0000256" key="1">
    <source>
        <dbReference type="ARBA" id="ARBA00005272"/>
    </source>
</evidence>
<proteinExistence type="inferred from homology"/>
<reference evidence="7 8" key="1">
    <citation type="submission" date="2020-12" db="EMBL/GenBank/DDBJ databases">
        <title>Novel Thalassolituus-related marine hydrocarbonoclastic bacteria mediated algae-derived hydrocarbons mineralization in twilight zone of the northern South China Sea.</title>
        <authorList>
            <person name="Dong C."/>
        </authorList>
    </citation>
    <scope>NUCLEOTIDE SEQUENCE [LARGE SCALE GENOMIC DNA]</scope>
    <source>
        <strain evidence="7 8">IMCC1826</strain>
    </source>
</reference>
<dbReference type="Proteomes" id="UP000714380">
    <property type="component" value="Unassembled WGS sequence"/>
</dbReference>
<keyword evidence="4" id="KW-0560">Oxidoreductase</keyword>
<evidence type="ECO:0000256" key="3">
    <source>
        <dbReference type="ARBA" id="ARBA00022827"/>
    </source>
</evidence>
<dbReference type="PANTHER" id="PTHR43706:SF9">
    <property type="entry name" value="TYPE II NADH:QUINONE OXIDOREDUCTASE"/>
    <property type="match status" value="1"/>
</dbReference>
<name>A0ABS7ZU71_9GAMM</name>
<keyword evidence="3" id="KW-0274">FAD</keyword>
<dbReference type="InterPro" id="IPR036188">
    <property type="entry name" value="FAD/NAD-bd_sf"/>
</dbReference>